<keyword evidence="3" id="KW-1185">Reference proteome</keyword>
<dbReference type="RefSeq" id="WP_006801173.1">
    <property type="nucleotide sequence ID" value="NZ_GL891990.1"/>
</dbReference>
<comment type="caution">
    <text evidence="2">The sequence shown here is derived from an EMBL/GenBank/DDBJ whole genome shotgun (WGS) entry which is preliminary data.</text>
</comment>
<keyword evidence="1" id="KW-0472">Membrane</keyword>
<evidence type="ECO:0000256" key="1">
    <source>
        <dbReference type="SAM" id="Phobius"/>
    </source>
</evidence>
<evidence type="ECO:0000313" key="2">
    <source>
        <dbReference type="EMBL" id="EGK00052.1"/>
    </source>
</evidence>
<dbReference type="STRING" id="742766.HMPREF9455_03641"/>
<dbReference type="Proteomes" id="UP000004913">
    <property type="component" value="Unassembled WGS sequence"/>
</dbReference>
<keyword evidence="1" id="KW-1133">Transmembrane helix</keyword>
<dbReference type="OrthoDB" id="1355850at2"/>
<organism evidence="2 3">
    <name type="scientific">Dysgonomonas gadei ATCC BAA-286</name>
    <dbReference type="NCBI Taxonomy" id="742766"/>
    <lineage>
        <taxon>Bacteria</taxon>
        <taxon>Pseudomonadati</taxon>
        <taxon>Bacteroidota</taxon>
        <taxon>Bacteroidia</taxon>
        <taxon>Bacteroidales</taxon>
        <taxon>Dysgonomonadaceae</taxon>
        <taxon>Dysgonomonas</taxon>
    </lineage>
</organism>
<accession>F5J2S4</accession>
<protein>
    <submittedName>
        <fullName evidence="2">Uncharacterized protein</fullName>
    </submittedName>
</protein>
<dbReference type="EMBL" id="ADLV01000044">
    <property type="protein sequence ID" value="EGK00052.1"/>
    <property type="molecule type" value="Genomic_DNA"/>
</dbReference>
<keyword evidence="1" id="KW-0812">Transmembrane</keyword>
<sequence>MRKVFFFMSVIGWLISLIIHLVSYAGIDIEDRFSQIWLFSIFIFIVWFPAIIYSIKENKVKDEITFFSLDFLKVIFGRAPIWLTTLAVLCFFYGFLSFWLHQNAYIGVPDIIDGQYVLHNHGSIEKVLTENEYHSYNAESLRSFSSFWLIFYGIAAAILYPFKKGKGSDEANFNNDNISELVD</sequence>
<reference evidence="2 3" key="1">
    <citation type="submission" date="2011-04" db="EMBL/GenBank/DDBJ databases">
        <title>The Genome Sequence of Dysgonomonas gadei ATCC BAA-286.</title>
        <authorList>
            <consortium name="The Broad Institute Genome Sequencing Platform"/>
            <person name="Earl A."/>
            <person name="Ward D."/>
            <person name="Feldgarden M."/>
            <person name="Gevers D."/>
            <person name="Pudlo N."/>
            <person name="Martens E."/>
            <person name="Allen-Vercoe E."/>
            <person name="Young S.K."/>
            <person name="Zeng Q."/>
            <person name="Gargeya S."/>
            <person name="Fitzgerald M."/>
            <person name="Haas B."/>
            <person name="Abouelleil A."/>
            <person name="Alvarado L."/>
            <person name="Arachchi H.M."/>
            <person name="Berlin A."/>
            <person name="Brown A."/>
            <person name="Chapman S.B."/>
            <person name="Chen Z."/>
            <person name="Dunbar C."/>
            <person name="Freedman E."/>
            <person name="Gearin G."/>
            <person name="Gellesch M."/>
            <person name="Goldberg J."/>
            <person name="Griggs A."/>
            <person name="Gujja S."/>
            <person name="Heiman D."/>
            <person name="Howarth C."/>
            <person name="Larson L."/>
            <person name="Lui A."/>
            <person name="MacDonald P.J.P."/>
            <person name="Mehta T."/>
            <person name="Montmayeur A."/>
            <person name="Murphy C."/>
            <person name="Neiman D."/>
            <person name="Pearson M."/>
            <person name="Priest M."/>
            <person name="Roberts A."/>
            <person name="Saif S."/>
            <person name="Shea T."/>
            <person name="Shenoy N."/>
            <person name="Sisk P."/>
            <person name="Stolte C."/>
            <person name="Sykes S."/>
            <person name="Yandava C."/>
            <person name="Wortman J."/>
            <person name="Nusbaum C."/>
            <person name="Birren B."/>
        </authorList>
    </citation>
    <scope>NUCLEOTIDE SEQUENCE [LARGE SCALE GENOMIC DNA]</scope>
    <source>
        <strain evidence="2 3">ATCC BAA-286</strain>
    </source>
</reference>
<feature type="transmembrane region" description="Helical" evidence="1">
    <location>
        <begin position="35"/>
        <end position="55"/>
    </location>
</feature>
<proteinExistence type="predicted"/>
<feature type="transmembrane region" description="Helical" evidence="1">
    <location>
        <begin position="144"/>
        <end position="162"/>
    </location>
</feature>
<gene>
    <name evidence="2" type="ORF">HMPREF9455_03641</name>
</gene>
<evidence type="ECO:0000313" key="3">
    <source>
        <dbReference type="Proteomes" id="UP000004913"/>
    </source>
</evidence>
<name>F5J2S4_9BACT</name>
<dbReference type="AlphaFoldDB" id="F5J2S4"/>
<feature type="transmembrane region" description="Helical" evidence="1">
    <location>
        <begin position="75"/>
        <end position="100"/>
    </location>
</feature>
<dbReference type="HOGENOM" id="CLU_1472986_0_0_10"/>